<evidence type="ECO:0000256" key="1">
    <source>
        <dbReference type="ARBA" id="ARBA00022737"/>
    </source>
</evidence>
<feature type="coiled-coil region" evidence="2">
    <location>
        <begin position="952"/>
        <end position="1011"/>
    </location>
</feature>
<proteinExistence type="predicted"/>
<protein>
    <submittedName>
        <fullName evidence="6">Photosystem II stability/assembly factor-like uncharacterized protein</fullName>
    </submittedName>
</protein>
<keyword evidence="4" id="KW-0732">Signal</keyword>
<dbReference type="InterPro" id="IPR036278">
    <property type="entry name" value="Sialidase_sf"/>
</dbReference>
<comment type="caution">
    <text evidence="6">The sequence shown here is derived from an EMBL/GenBank/DDBJ whole genome shotgun (WGS) entry which is preliminary data.</text>
</comment>
<dbReference type="InterPro" id="IPR015943">
    <property type="entry name" value="WD40/YVTN_repeat-like_dom_sf"/>
</dbReference>
<feature type="domain" description="Sortilin N-terminal" evidence="5">
    <location>
        <begin position="123"/>
        <end position="244"/>
    </location>
</feature>
<keyword evidence="1" id="KW-0677">Repeat</keyword>
<evidence type="ECO:0000259" key="5">
    <source>
        <dbReference type="Pfam" id="PF15902"/>
    </source>
</evidence>
<evidence type="ECO:0000313" key="6">
    <source>
        <dbReference type="EMBL" id="PPK84576.1"/>
    </source>
</evidence>
<dbReference type="PROSITE" id="PS51257">
    <property type="entry name" value="PROKAR_LIPOPROTEIN"/>
    <property type="match status" value="1"/>
</dbReference>
<dbReference type="GO" id="GO:0010411">
    <property type="term" value="P:xyloglucan metabolic process"/>
    <property type="evidence" value="ECO:0007669"/>
    <property type="project" value="TreeGrafter"/>
</dbReference>
<reference evidence="6 7" key="1">
    <citation type="submission" date="2018-02" db="EMBL/GenBank/DDBJ databases">
        <title>Genomic Encyclopedia of Archaeal and Bacterial Type Strains, Phase II (KMG-II): from individual species to whole genera.</title>
        <authorList>
            <person name="Goeker M."/>
        </authorList>
    </citation>
    <scope>NUCLEOTIDE SEQUENCE [LARGE SCALE GENOMIC DNA]</scope>
    <source>
        <strain evidence="6 7">DSM 29526</strain>
    </source>
</reference>
<dbReference type="Proteomes" id="UP000237662">
    <property type="component" value="Unassembled WGS sequence"/>
</dbReference>
<feature type="compositionally biased region" description="Basic and acidic residues" evidence="3">
    <location>
        <begin position="885"/>
        <end position="900"/>
    </location>
</feature>
<dbReference type="SUPFAM" id="SSF110296">
    <property type="entry name" value="Oligoxyloglucan reducing end-specific cellobiohydrolase"/>
    <property type="match status" value="1"/>
</dbReference>
<feature type="signal peptide" evidence="4">
    <location>
        <begin position="1"/>
        <end position="22"/>
    </location>
</feature>
<dbReference type="SUPFAM" id="SSF50939">
    <property type="entry name" value="Sialidases"/>
    <property type="match status" value="1"/>
</dbReference>
<dbReference type="OrthoDB" id="9757809at2"/>
<accession>A0A2S6I0V5</accession>
<organism evidence="6 7">
    <name type="scientific">Neolewinella xylanilytica</name>
    <dbReference type="NCBI Taxonomy" id="1514080"/>
    <lineage>
        <taxon>Bacteria</taxon>
        <taxon>Pseudomonadati</taxon>
        <taxon>Bacteroidota</taxon>
        <taxon>Saprospiria</taxon>
        <taxon>Saprospirales</taxon>
        <taxon>Lewinellaceae</taxon>
        <taxon>Neolewinella</taxon>
    </lineage>
</organism>
<feature type="region of interest" description="Disordered" evidence="3">
    <location>
        <begin position="885"/>
        <end position="906"/>
    </location>
</feature>
<feature type="chain" id="PRO_5015758016" evidence="4">
    <location>
        <begin position="23"/>
        <end position="1099"/>
    </location>
</feature>
<dbReference type="PANTHER" id="PTHR43739:SF5">
    <property type="entry name" value="EXO-ALPHA-SIALIDASE"/>
    <property type="match status" value="1"/>
</dbReference>
<evidence type="ECO:0000256" key="3">
    <source>
        <dbReference type="SAM" id="MobiDB-lite"/>
    </source>
</evidence>
<dbReference type="RefSeq" id="WP_104421302.1">
    <property type="nucleotide sequence ID" value="NZ_PTJC01000007.1"/>
</dbReference>
<keyword evidence="2" id="KW-0175">Coiled coil</keyword>
<evidence type="ECO:0000256" key="4">
    <source>
        <dbReference type="SAM" id="SignalP"/>
    </source>
</evidence>
<dbReference type="PANTHER" id="PTHR43739">
    <property type="entry name" value="XYLOGLUCANASE (EUROFUNG)"/>
    <property type="match status" value="1"/>
</dbReference>
<gene>
    <name evidence="6" type="ORF">CLV84_3738</name>
</gene>
<dbReference type="InterPro" id="IPR031778">
    <property type="entry name" value="Sortilin_N"/>
</dbReference>
<dbReference type="Gene3D" id="2.130.10.10">
    <property type="entry name" value="YVTN repeat-like/Quinoprotein amine dehydrogenase"/>
    <property type="match status" value="4"/>
</dbReference>
<dbReference type="InterPro" id="IPR052025">
    <property type="entry name" value="Xyloglucanase_GH74"/>
</dbReference>
<dbReference type="CDD" id="cd15482">
    <property type="entry name" value="Sialidase_non-viral"/>
    <property type="match status" value="2"/>
</dbReference>
<evidence type="ECO:0000256" key="2">
    <source>
        <dbReference type="SAM" id="Coils"/>
    </source>
</evidence>
<name>A0A2S6I0V5_9BACT</name>
<dbReference type="EMBL" id="PTJC01000007">
    <property type="protein sequence ID" value="PPK84576.1"/>
    <property type="molecule type" value="Genomic_DNA"/>
</dbReference>
<sequence length="1099" mass="122557">MNRLQQLLTLVLFSCAPALCFAQELNEDHWKALAPRNIGPAGMSGRVTGFDVHPEDRDQIYVATASGGLWKSTNGGINFQPLFDDEKYLSIGAVAVSDANPNIVWAGTGEGNPRNSANYGGGIYRSLDGGKNWELMGLEDTRHIYRIHPHPTDENTVYVGAMGSMWVPNPERGVYRTTDGGKSWEKVLYIDEGTGIADFVMDPTNPDKLVAATWTFDRDPWFFNSGGPGSGIWVSKDGGDNWERRTAKDGLPKGNLGRIGLAIAASDPDIIYALVEAKENGLYKSTDGGETFELVSKKNIGTRPFYYAELYVDPTNPNVIYNVHTYVDKSTDGGRTFEEIANYGNSVHPDHHAFWIDPEDPEFLIDGNDGGMNISRDAGKTWRFIGNLPLAQFYHINYDMSYPYLVGGGLQDNGSWVGPSQGLKSGGITGADWQEVYFGDGFDMIFKPNQPDVVYAASQGGALGRVHRSTGKTISIKPIHPDGEFLRFNWNAPIAQSPRDNNTIYMGSQFVHKSTDAGDSWEIISPDLTTDDTTKQRQDISGGLTIDATQAENHTTLLTIVPEASGYTMGDSVLWVGSDDGLLHLTRNGGRTWTELSGKLTGMNPNSWIPYIESSPTNPGEAFVVVNDYRRGDYRPMVYHTTNYGESFTRIVDENKVMGHAQAIVQDPVQENLLFLGTDQGLWFSLDYGDTWTRHDAGYPHVSTRDLKIHPRDHDLIIATFGRAAWILDDIRPFRELAREGMEILQDSFVVFDAPDAYQWEYRSYQGVRFYGQADFQGEDRPYGAMLTYWVRPGGPSEIVDADSVDVSRMVGYSMIDPEIKEDIPGRETGSMRAAYADLDDPVEPVAAPKEKVTIQVIDVQSGDTIRTCTEKPKWGMNRTTWNMRRDGVESPSRRERSEDADTPSGMAVVPGTYRLILTYGDHTDETMVTVHADPRDSFTGSGRYAQRDALYQEFEDKTEQVTAAFNRLQEARKSLSRVAEVIKTAPKEVKDSLDADRKEIVKQIDDLEEILMEPEDLKGIQRNPTNLQAMMYTARRYVSQTEGRPNQLATLAMDQFTEMADDFIERVNDFLTGDLRAFREEVQAADLTLFGDLEPVGK</sequence>
<dbReference type="Pfam" id="PF15902">
    <property type="entry name" value="Sortilin-Vps10"/>
    <property type="match status" value="1"/>
</dbReference>
<keyword evidence="7" id="KW-1185">Reference proteome</keyword>
<dbReference type="AlphaFoldDB" id="A0A2S6I0V5"/>
<evidence type="ECO:0000313" key="7">
    <source>
        <dbReference type="Proteomes" id="UP000237662"/>
    </source>
</evidence>